<sequence length="278" mass="30480">MASDHQSADTTVSFDDESDLASAIDENEAELAELLRQLAVAEELAADLAPELRESVRENREPIRELRMAVEREEALVLLQRVGQEADTLVELLDVLAASKDLADDLVPELRVAIHENRDVVEGLRMAVEREETLVLVERIGDNADTLAELLDLLDATHDLAMDLAPEVRDVARDNRNVIRDLRMAAAGFADAHTENDVEMYELGRNAGNMIALVQTLGDPQVTDAIDATVEGLATDDPKPVGFFGLFRALFDADVRRALGRLLAAARGLGSFQEDTED</sequence>
<gene>
    <name evidence="2" type="ORF">SAMN05216388_104018</name>
</gene>
<reference evidence="3" key="1">
    <citation type="submission" date="2016-10" db="EMBL/GenBank/DDBJ databases">
        <authorList>
            <person name="Varghese N."/>
            <person name="Submissions S."/>
        </authorList>
    </citation>
    <scope>NUCLEOTIDE SEQUENCE [LARGE SCALE GENOMIC DNA]</scope>
    <source>
        <strain evidence="3">IBRC-M 10043</strain>
    </source>
</reference>
<dbReference type="AlphaFoldDB" id="A0A1H8VPT9"/>
<dbReference type="OrthoDB" id="233946at2157"/>
<feature type="region of interest" description="Disordered" evidence="1">
    <location>
        <begin position="1"/>
        <end position="20"/>
    </location>
</feature>
<evidence type="ECO:0000313" key="3">
    <source>
        <dbReference type="Proteomes" id="UP000198775"/>
    </source>
</evidence>
<dbReference type="InterPro" id="IPR012440">
    <property type="entry name" value="DUF1641"/>
</dbReference>
<name>A0A1H8VPT9_9EURY</name>
<organism evidence="2 3">
    <name type="scientific">Halorientalis persicus</name>
    <dbReference type="NCBI Taxonomy" id="1367881"/>
    <lineage>
        <taxon>Archaea</taxon>
        <taxon>Methanobacteriati</taxon>
        <taxon>Methanobacteriota</taxon>
        <taxon>Stenosarchaea group</taxon>
        <taxon>Halobacteria</taxon>
        <taxon>Halobacteriales</taxon>
        <taxon>Haloarculaceae</taxon>
        <taxon>Halorientalis</taxon>
    </lineage>
</organism>
<keyword evidence="3" id="KW-1185">Reference proteome</keyword>
<feature type="compositionally biased region" description="Polar residues" evidence="1">
    <location>
        <begin position="1"/>
        <end position="13"/>
    </location>
</feature>
<dbReference type="Proteomes" id="UP000198775">
    <property type="component" value="Unassembled WGS sequence"/>
</dbReference>
<dbReference type="RefSeq" id="WP_092664150.1">
    <property type="nucleotide sequence ID" value="NZ_FOCX01000040.1"/>
</dbReference>
<dbReference type="EMBL" id="FOCX01000040">
    <property type="protein sequence ID" value="SEP17431.1"/>
    <property type="molecule type" value="Genomic_DNA"/>
</dbReference>
<protein>
    <submittedName>
        <fullName evidence="2">Uncharacterized conserved protein YjgD, DUF1641 family</fullName>
    </submittedName>
</protein>
<dbReference type="Pfam" id="PF07849">
    <property type="entry name" value="DUF1641"/>
    <property type="match status" value="1"/>
</dbReference>
<proteinExistence type="predicted"/>
<evidence type="ECO:0000313" key="2">
    <source>
        <dbReference type="EMBL" id="SEP17431.1"/>
    </source>
</evidence>
<accession>A0A1H8VPT9</accession>
<evidence type="ECO:0000256" key="1">
    <source>
        <dbReference type="SAM" id="MobiDB-lite"/>
    </source>
</evidence>